<keyword evidence="1" id="KW-0732">Signal</keyword>
<dbReference type="SUPFAM" id="SSF56601">
    <property type="entry name" value="beta-lactamase/transpeptidase-like"/>
    <property type="match status" value="1"/>
</dbReference>
<evidence type="ECO:0000313" key="3">
    <source>
        <dbReference type="EMBL" id="GAA5194993.1"/>
    </source>
</evidence>
<feature type="signal peptide" evidence="1">
    <location>
        <begin position="1"/>
        <end position="23"/>
    </location>
</feature>
<dbReference type="Pfam" id="PF00144">
    <property type="entry name" value="Beta-lactamase"/>
    <property type="match status" value="1"/>
</dbReference>
<keyword evidence="4" id="KW-1185">Reference proteome</keyword>
<accession>A0ABP9SGS0</accession>
<evidence type="ECO:0000259" key="2">
    <source>
        <dbReference type="Pfam" id="PF00144"/>
    </source>
</evidence>
<name>A0ABP9SGS0_9GAMM</name>
<proteinExistence type="predicted"/>
<feature type="domain" description="Beta-lactamase-related" evidence="2">
    <location>
        <begin position="118"/>
        <end position="418"/>
    </location>
</feature>
<evidence type="ECO:0000313" key="4">
    <source>
        <dbReference type="Proteomes" id="UP001501600"/>
    </source>
</evidence>
<protein>
    <recommendedName>
        <fullName evidence="2">Beta-lactamase-related domain-containing protein</fullName>
    </recommendedName>
</protein>
<dbReference type="RefSeq" id="WP_345317921.1">
    <property type="nucleotide sequence ID" value="NZ_BAABLF010000030.1"/>
</dbReference>
<comment type="caution">
    <text evidence="3">The sequence shown here is derived from an EMBL/GenBank/DDBJ whole genome shotgun (WGS) entry which is preliminary data.</text>
</comment>
<reference evidence="4" key="1">
    <citation type="journal article" date="2019" name="Int. J. Syst. Evol. Microbiol.">
        <title>The Global Catalogue of Microorganisms (GCM) 10K type strain sequencing project: providing services to taxonomists for standard genome sequencing and annotation.</title>
        <authorList>
            <consortium name="The Broad Institute Genomics Platform"/>
            <consortium name="The Broad Institute Genome Sequencing Center for Infectious Disease"/>
            <person name="Wu L."/>
            <person name="Ma J."/>
        </authorList>
    </citation>
    <scope>NUCLEOTIDE SEQUENCE [LARGE SCALE GENOMIC DNA]</scope>
    <source>
        <strain evidence="4">JCM 18720</strain>
    </source>
</reference>
<dbReference type="EMBL" id="BAABLF010000030">
    <property type="protein sequence ID" value="GAA5194993.1"/>
    <property type="molecule type" value="Genomic_DNA"/>
</dbReference>
<dbReference type="PANTHER" id="PTHR43283">
    <property type="entry name" value="BETA-LACTAMASE-RELATED"/>
    <property type="match status" value="1"/>
</dbReference>
<gene>
    <name evidence="3" type="ORF">GCM10025772_29290</name>
</gene>
<dbReference type="InterPro" id="IPR001466">
    <property type="entry name" value="Beta-lactam-related"/>
</dbReference>
<dbReference type="Proteomes" id="UP001501600">
    <property type="component" value="Unassembled WGS sequence"/>
</dbReference>
<sequence>MTRSLMTSLCLATALVTPGQVLAAERTPLEEFVEGFPIELAERTIAASLPVWMAGGDESHYWSMRTSEVLPTAIVPRRIPTMALGERLMPQIGAIKAETENFGSLTLNEFLARSDSFSQAFMVIHKGNIVFESYPRMRPSDHHVWMSNAKPTASLLIEILISQGLIDENAPMSDYIKEFKGTAWEGVTVIHTLNMASGLDIDDTAATRADPNSHPHRLYLAEFNRPYKGKVERMIDVLADAKYGSKPGQKFVYASAHTQALVLLAEAVTGERWAQSFDRLVWSKIGSEGPLQVHTSPDGVALAHGVISSRLADMARFGMLYTPSWNKIATEQVVTDEILARIQDGVQSHEFLMAGDNGPTYSFIMGDGDAPTFVSSSRQWDLLWEDGDMWKGGMMSQGLYVSPDKDLVIVYVSTNNDDHSIHRWMRPIATSGLFE</sequence>
<evidence type="ECO:0000256" key="1">
    <source>
        <dbReference type="SAM" id="SignalP"/>
    </source>
</evidence>
<dbReference type="InterPro" id="IPR050789">
    <property type="entry name" value="Diverse_Enzym_Activities"/>
</dbReference>
<dbReference type="InterPro" id="IPR012338">
    <property type="entry name" value="Beta-lactam/transpept-like"/>
</dbReference>
<dbReference type="PANTHER" id="PTHR43283:SF7">
    <property type="entry name" value="BETA-LACTAMASE-RELATED DOMAIN-CONTAINING PROTEIN"/>
    <property type="match status" value="1"/>
</dbReference>
<organism evidence="3 4">
    <name type="scientific">Ferrimonas gelatinilytica</name>
    <dbReference type="NCBI Taxonomy" id="1255257"/>
    <lineage>
        <taxon>Bacteria</taxon>
        <taxon>Pseudomonadati</taxon>
        <taxon>Pseudomonadota</taxon>
        <taxon>Gammaproteobacteria</taxon>
        <taxon>Alteromonadales</taxon>
        <taxon>Ferrimonadaceae</taxon>
        <taxon>Ferrimonas</taxon>
    </lineage>
</organism>
<dbReference type="Gene3D" id="3.40.710.10">
    <property type="entry name" value="DD-peptidase/beta-lactamase superfamily"/>
    <property type="match status" value="1"/>
</dbReference>
<feature type="chain" id="PRO_5045589900" description="Beta-lactamase-related domain-containing protein" evidence="1">
    <location>
        <begin position="24"/>
        <end position="435"/>
    </location>
</feature>